<evidence type="ECO:0008006" key="3">
    <source>
        <dbReference type="Google" id="ProtNLM"/>
    </source>
</evidence>
<accession>A0A8S0Z398</accession>
<dbReference type="OrthoDB" id="416454at2759"/>
<comment type="caution">
    <text evidence="1">The sequence shown here is derived from an EMBL/GenBank/DDBJ whole genome shotgun (WGS) entry which is preliminary data.</text>
</comment>
<dbReference type="Proteomes" id="UP000494106">
    <property type="component" value="Unassembled WGS sequence"/>
</dbReference>
<gene>
    <name evidence="1" type="ORF">APLA_LOCUS3151</name>
</gene>
<sequence>MSKVVERLICTQLSKFLENEGILPDIQSGFRGGFGTATALAHVSDDIVAASDVGMCSALVLLDFSRAFDCLNIELLLEKLSYYGISDESRQLFQSFLSNRSQFVEIESEHGELLRSPSNKQGNTSGFYFKSDSFHSFHFRSSKTFQALQTAFLRG</sequence>
<reference evidence="1 2" key="1">
    <citation type="submission" date="2020-04" db="EMBL/GenBank/DDBJ databases">
        <authorList>
            <person name="Wallbank WR R."/>
            <person name="Pardo Diaz C."/>
            <person name="Kozak K."/>
            <person name="Martin S."/>
            <person name="Jiggins C."/>
            <person name="Moest M."/>
            <person name="Warren A I."/>
            <person name="Byers J.R.P. K."/>
            <person name="Montejo-Kovacevich G."/>
            <person name="Yen C E."/>
        </authorList>
    </citation>
    <scope>NUCLEOTIDE SEQUENCE [LARGE SCALE GENOMIC DNA]</scope>
</reference>
<dbReference type="EMBL" id="CADEBC010000232">
    <property type="protein sequence ID" value="CAB3226934.1"/>
    <property type="molecule type" value="Genomic_DNA"/>
</dbReference>
<organism evidence="1 2">
    <name type="scientific">Arctia plantaginis</name>
    <name type="common">Wood tiger moth</name>
    <name type="synonym">Phalaena plantaginis</name>
    <dbReference type="NCBI Taxonomy" id="874455"/>
    <lineage>
        <taxon>Eukaryota</taxon>
        <taxon>Metazoa</taxon>
        <taxon>Ecdysozoa</taxon>
        <taxon>Arthropoda</taxon>
        <taxon>Hexapoda</taxon>
        <taxon>Insecta</taxon>
        <taxon>Pterygota</taxon>
        <taxon>Neoptera</taxon>
        <taxon>Endopterygota</taxon>
        <taxon>Lepidoptera</taxon>
        <taxon>Glossata</taxon>
        <taxon>Ditrysia</taxon>
        <taxon>Noctuoidea</taxon>
        <taxon>Erebidae</taxon>
        <taxon>Arctiinae</taxon>
        <taxon>Arctia</taxon>
    </lineage>
</organism>
<dbReference type="AlphaFoldDB" id="A0A8S0Z398"/>
<protein>
    <recommendedName>
        <fullName evidence="3">Reverse transcriptase domain-containing protein</fullName>
    </recommendedName>
</protein>
<evidence type="ECO:0000313" key="1">
    <source>
        <dbReference type="EMBL" id="CAB3226934.1"/>
    </source>
</evidence>
<evidence type="ECO:0000313" key="2">
    <source>
        <dbReference type="Proteomes" id="UP000494106"/>
    </source>
</evidence>
<proteinExistence type="predicted"/>
<keyword evidence="2" id="KW-1185">Reference proteome</keyword>
<name>A0A8S0Z398_ARCPL</name>
<dbReference type="PANTHER" id="PTHR33332">
    <property type="entry name" value="REVERSE TRANSCRIPTASE DOMAIN-CONTAINING PROTEIN"/>
    <property type="match status" value="1"/>
</dbReference>